<protein>
    <submittedName>
        <fullName evidence="1">Uncharacterized protein</fullName>
    </submittedName>
</protein>
<sequence>MTEPSTANSGYPATLFNSAALREDEIASQPVLDPPAAQINQFDSDLKLNEAKKNWRESCDILCCCCPKVFKV</sequence>
<dbReference type="AlphaFoldDB" id="A0AAE9AC06"/>
<proteinExistence type="predicted"/>
<reference evidence="1 2" key="1">
    <citation type="submission" date="2022-02" db="EMBL/GenBank/DDBJ databases">
        <title>Chromosome-level reference genomes for two strains of Caenorhabditis briggsae: an improved platform for comparative genomics.</title>
        <authorList>
            <person name="Stevens L."/>
            <person name="Andersen E.C."/>
        </authorList>
    </citation>
    <scope>NUCLEOTIDE SEQUENCE [LARGE SCALE GENOMIC DNA]</scope>
    <source>
        <strain evidence="1">QX1410_ONT</strain>
        <tissue evidence="1">Whole-organism</tissue>
    </source>
</reference>
<dbReference type="Proteomes" id="UP000827892">
    <property type="component" value="Chromosome V"/>
</dbReference>
<accession>A0AAE9AC06</accession>
<name>A0AAE9AC06_CAEBR</name>
<gene>
    <name evidence="1" type="ORF">L3Y34_009410</name>
</gene>
<organism evidence="1 2">
    <name type="scientific">Caenorhabditis briggsae</name>
    <dbReference type="NCBI Taxonomy" id="6238"/>
    <lineage>
        <taxon>Eukaryota</taxon>
        <taxon>Metazoa</taxon>
        <taxon>Ecdysozoa</taxon>
        <taxon>Nematoda</taxon>
        <taxon>Chromadorea</taxon>
        <taxon>Rhabditida</taxon>
        <taxon>Rhabditina</taxon>
        <taxon>Rhabditomorpha</taxon>
        <taxon>Rhabditoidea</taxon>
        <taxon>Rhabditidae</taxon>
        <taxon>Peloderinae</taxon>
        <taxon>Caenorhabditis</taxon>
    </lineage>
</organism>
<evidence type="ECO:0000313" key="2">
    <source>
        <dbReference type="Proteomes" id="UP000827892"/>
    </source>
</evidence>
<evidence type="ECO:0000313" key="1">
    <source>
        <dbReference type="EMBL" id="ULT91731.1"/>
    </source>
</evidence>
<dbReference type="EMBL" id="CP090895">
    <property type="protein sequence ID" value="ULT91731.1"/>
    <property type="molecule type" value="Genomic_DNA"/>
</dbReference>